<dbReference type="InterPro" id="IPR033992">
    <property type="entry name" value="NKR-like_CTLD"/>
</dbReference>
<reference evidence="13" key="3">
    <citation type="submission" date="2018-12" db="EMBL/GenBank/DDBJ databases">
        <title>G10K-VGP greater horseshoe bat female genome, primary haplotype.</title>
        <authorList>
            <person name="Teeling E."/>
            <person name="Myers G."/>
            <person name="Vernes S."/>
            <person name="Pippel M."/>
            <person name="Winkler S."/>
            <person name="Fedrigo O."/>
            <person name="Rhie A."/>
            <person name="Koren S."/>
            <person name="Phillippy A."/>
            <person name="Lewin H."/>
            <person name="Damas J."/>
            <person name="Howe K."/>
            <person name="Mountcastle J."/>
            <person name="Jarvis E.D."/>
        </authorList>
    </citation>
    <scope>NUCLEOTIDE SEQUENCE [LARGE SCALE GENOMIC DNA]</scope>
</reference>
<dbReference type="GO" id="GO:0030246">
    <property type="term" value="F:carbohydrate binding"/>
    <property type="evidence" value="ECO:0007669"/>
    <property type="project" value="UniProtKB-KW"/>
</dbReference>
<organism evidence="12 13">
    <name type="scientific">Rhinolophus ferrumequinum</name>
    <name type="common">Greater horseshoe bat</name>
    <dbReference type="NCBI Taxonomy" id="59479"/>
    <lineage>
        <taxon>Eukaryota</taxon>
        <taxon>Metazoa</taxon>
        <taxon>Chordata</taxon>
        <taxon>Craniata</taxon>
        <taxon>Vertebrata</taxon>
        <taxon>Euteleostomi</taxon>
        <taxon>Mammalia</taxon>
        <taxon>Eutheria</taxon>
        <taxon>Laurasiatheria</taxon>
        <taxon>Chiroptera</taxon>
        <taxon>Yinpterochiroptera</taxon>
        <taxon>Rhinolophoidea</taxon>
        <taxon>Rhinolophidae</taxon>
        <taxon>Rhinolophinae</taxon>
        <taxon>Rhinolophus</taxon>
    </lineage>
</organism>
<evidence type="ECO:0000256" key="6">
    <source>
        <dbReference type="ARBA" id="ARBA00023136"/>
    </source>
</evidence>
<evidence type="ECO:0000256" key="9">
    <source>
        <dbReference type="ARBA" id="ARBA00041489"/>
    </source>
</evidence>
<keyword evidence="7" id="KW-0325">Glycoprotein</keyword>
<reference evidence="12 13" key="2">
    <citation type="journal article" date="2018" name="Annu Rev Anim Biosci">
        <title>Bat Biology, Genomes, and the Bat1K Project: To Generate Chromosome-Level Genomes for All Living Bat Species.</title>
        <authorList>
            <person name="Teeling E.C."/>
            <person name="Vernes S.C."/>
            <person name="Davalos L.M."/>
            <person name="Ray D.A."/>
            <person name="Gilbert M.T.P."/>
            <person name="Myers E."/>
        </authorList>
    </citation>
    <scope>NUCLEOTIDE SEQUENCE</scope>
</reference>
<sequence>MADFQTTPWRLICGILAVMCLVLMAALGILLKNYAGCCYCQEKWIGYQCNCYFISNEIKTWTESREFCASQNSRLLQVQNKDELNFTNSLMYLYWIGLFYSEEHGAWLWEDGSALSQDLFSFSQTMDTGKCVTYFRSRKLLSESCVKKNRYICKKQLI</sequence>
<dbReference type="SMART" id="SM00034">
    <property type="entry name" value="CLECT"/>
    <property type="match status" value="1"/>
</dbReference>
<dbReference type="InterPro" id="IPR016186">
    <property type="entry name" value="C-type_lectin-like/link_sf"/>
</dbReference>
<reference evidence="12" key="5">
    <citation type="submission" date="2025-09" db="UniProtKB">
        <authorList>
            <consortium name="Ensembl"/>
        </authorList>
    </citation>
    <scope>IDENTIFICATION</scope>
</reference>
<dbReference type="Ensembl" id="ENSRFET00010021559.1">
    <property type="protein sequence ID" value="ENSRFEP00010019808.1"/>
    <property type="gene ID" value="ENSRFEG00010013328.1"/>
</dbReference>
<keyword evidence="5 10" id="KW-1133">Transmembrane helix</keyword>
<dbReference type="Pfam" id="PF00059">
    <property type="entry name" value="Lectin_C"/>
    <property type="match status" value="1"/>
</dbReference>
<keyword evidence="4" id="KW-0735">Signal-anchor</keyword>
<dbReference type="GO" id="GO:0002223">
    <property type="term" value="P:stimulatory C-type lectin receptor signaling pathway"/>
    <property type="evidence" value="ECO:0007669"/>
    <property type="project" value="TreeGrafter"/>
</dbReference>
<dbReference type="GO" id="GO:0016020">
    <property type="term" value="C:membrane"/>
    <property type="evidence" value="ECO:0007669"/>
    <property type="project" value="UniProtKB-SubCell"/>
</dbReference>
<evidence type="ECO:0000256" key="1">
    <source>
        <dbReference type="ARBA" id="ARBA00004606"/>
    </source>
</evidence>
<name>A0A671F7T4_RHIFE</name>
<keyword evidence="2 10" id="KW-0812">Transmembrane</keyword>
<evidence type="ECO:0000256" key="7">
    <source>
        <dbReference type="ARBA" id="ARBA00023180"/>
    </source>
</evidence>
<keyword evidence="13" id="KW-1185">Reference proteome</keyword>
<evidence type="ECO:0000313" key="13">
    <source>
        <dbReference type="Proteomes" id="UP000472240"/>
    </source>
</evidence>
<dbReference type="PANTHER" id="PTHR22800:SF252">
    <property type="entry name" value="NATURAL KILLER CELLS ANTIGEN CD94"/>
    <property type="match status" value="1"/>
</dbReference>
<dbReference type="InterPro" id="IPR001304">
    <property type="entry name" value="C-type_lectin-like"/>
</dbReference>
<feature type="transmembrane region" description="Helical" evidence="10">
    <location>
        <begin position="12"/>
        <end position="31"/>
    </location>
</feature>
<evidence type="ECO:0000256" key="2">
    <source>
        <dbReference type="ARBA" id="ARBA00022692"/>
    </source>
</evidence>
<dbReference type="AlphaFoldDB" id="A0A671F7T4"/>
<feature type="domain" description="C-type lectin" evidence="11">
    <location>
        <begin position="47"/>
        <end position="154"/>
    </location>
</feature>
<dbReference type="InterPro" id="IPR016187">
    <property type="entry name" value="CTDL_fold"/>
</dbReference>
<protein>
    <recommendedName>
        <fullName evidence="8">Natural killer cells antigen CD94</fullName>
    </recommendedName>
    <alternativeName>
        <fullName evidence="9">Killer cell lectin-like receptor subfamily D member 1</fullName>
    </alternativeName>
</protein>
<evidence type="ECO:0000259" key="11">
    <source>
        <dbReference type="PROSITE" id="PS50041"/>
    </source>
</evidence>
<evidence type="ECO:0000256" key="5">
    <source>
        <dbReference type="ARBA" id="ARBA00022989"/>
    </source>
</evidence>
<evidence type="ECO:0000256" key="10">
    <source>
        <dbReference type="SAM" id="Phobius"/>
    </source>
</evidence>
<dbReference type="PROSITE" id="PS50041">
    <property type="entry name" value="C_TYPE_LECTIN_2"/>
    <property type="match status" value="1"/>
</dbReference>
<accession>A0A671F7T4</accession>
<comment type="subcellular location">
    <subcellularLocation>
        <location evidence="1">Membrane</location>
        <topology evidence="1">Single-pass type II membrane protein</topology>
    </subcellularLocation>
</comment>
<reference evidence="12 13" key="1">
    <citation type="journal article" date="2015" name="Annu Rev Anim Biosci">
        <title>The Genome 10K Project: a way forward.</title>
        <authorList>
            <person name="Koepfli K.P."/>
            <person name="Paten B."/>
            <person name="O'Brien S.J."/>
            <person name="Koepfli K.P."/>
            <person name="Paten B."/>
            <person name="Antunes A."/>
            <person name="Belov K."/>
            <person name="Bustamante C."/>
            <person name="Castoe T.A."/>
            <person name="Clawson H."/>
            <person name="Crawford A.J."/>
            <person name="Diekhans M."/>
            <person name="Distel D."/>
            <person name="Durbin R."/>
            <person name="Earl D."/>
            <person name="Fujita M.K."/>
            <person name="Gamble T."/>
            <person name="Georges A."/>
            <person name="Gemmell N."/>
            <person name="Gilbert M.T."/>
            <person name="Graves J.M."/>
            <person name="Green R.E."/>
            <person name="Hickey G."/>
            <person name="Jarvis E.D."/>
            <person name="Johnson W."/>
            <person name="Komissarov A."/>
            <person name="Korf I."/>
            <person name="Kuhn R."/>
            <person name="Larkin D.M."/>
            <person name="Lewin H."/>
            <person name="Lopez J.V."/>
            <person name="Ma J."/>
            <person name="Marques-Bonet T."/>
            <person name="Miller W."/>
            <person name="Murphy R."/>
            <person name="Pevzner P."/>
            <person name="Shapiro B."/>
            <person name="Steiner C."/>
            <person name="Tamazian G."/>
            <person name="Venkatesh B."/>
            <person name="Wang J."/>
            <person name="Wayne R."/>
            <person name="Wiley E."/>
            <person name="Yang H."/>
            <person name="Zhang G."/>
            <person name="Haussler D."/>
            <person name="Ryder O."/>
            <person name="O'Brien S.J."/>
        </authorList>
    </citation>
    <scope>NUCLEOTIDE SEQUENCE</scope>
</reference>
<dbReference type="GeneTree" id="ENSGT00940000160107"/>
<keyword evidence="6 10" id="KW-0472">Membrane</keyword>
<dbReference type="GO" id="GO:0045954">
    <property type="term" value="P:positive regulation of natural killer cell mediated cytotoxicity"/>
    <property type="evidence" value="ECO:0007669"/>
    <property type="project" value="TreeGrafter"/>
</dbReference>
<dbReference type="Proteomes" id="UP000472240">
    <property type="component" value="Chromosome 10"/>
</dbReference>
<evidence type="ECO:0000256" key="3">
    <source>
        <dbReference type="ARBA" id="ARBA00022734"/>
    </source>
</evidence>
<dbReference type="Gene3D" id="3.10.100.10">
    <property type="entry name" value="Mannose-Binding Protein A, subunit A"/>
    <property type="match status" value="1"/>
</dbReference>
<evidence type="ECO:0000256" key="8">
    <source>
        <dbReference type="ARBA" id="ARBA00041193"/>
    </source>
</evidence>
<dbReference type="CDD" id="cd03593">
    <property type="entry name" value="CLECT_NK_receptors_like"/>
    <property type="match status" value="1"/>
</dbReference>
<dbReference type="SUPFAM" id="SSF56436">
    <property type="entry name" value="C-type lectin-like"/>
    <property type="match status" value="1"/>
</dbReference>
<reference evidence="12" key="4">
    <citation type="submission" date="2025-08" db="UniProtKB">
        <authorList>
            <consortium name="Ensembl"/>
        </authorList>
    </citation>
    <scope>IDENTIFICATION</scope>
</reference>
<proteinExistence type="predicted"/>
<dbReference type="PANTHER" id="PTHR22800">
    <property type="entry name" value="C-TYPE LECTIN PROTEINS"/>
    <property type="match status" value="1"/>
</dbReference>
<keyword evidence="3" id="KW-0430">Lectin</keyword>
<evidence type="ECO:0000256" key="4">
    <source>
        <dbReference type="ARBA" id="ARBA00022968"/>
    </source>
</evidence>
<dbReference type="InterPro" id="IPR050919">
    <property type="entry name" value="NKG2/CD94_NK_receptors"/>
</dbReference>
<evidence type="ECO:0000313" key="12">
    <source>
        <dbReference type="Ensembl" id="ENSRFEP00010019808.1"/>
    </source>
</evidence>